<gene>
    <name evidence="1" type="ORF">IEO21_00786</name>
</gene>
<dbReference type="Proteomes" id="UP000639403">
    <property type="component" value="Unassembled WGS sequence"/>
</dbReference>
<reference evidence="1" key="1">
    <citation type="submission" date="2020-11" db="EMBL/GenBank/DDBJ databases">
        <authorList>
            <person name="Koelle M."/>
            <person name="Horta M.A.C."/>
            <person name="Nowrousian M."/>
            <person name="Ohm R.A."/>
            <person name="Benz P."/>
            <person name="Pilgard A."/>
        </authorList>
    </citation>
    <scope>NUCLEOTIDE SEQUENCE</scope>
    <source>
        <strain evidence="1">FPRL280</strain>
    </source>
</reference>
<evidence type="ECO:0000313" key="2">
    <source>
        <dbReference type="Proteomes" id="UP000639403"/>
    </source>
</evidence>
<evidence type="ECO:0008006" key="3">
    <source>
        <dbReference type="Google" id="ProtNLM"/>
    </source>
</evidence>
<organism evidence="1 2">
    <name type="scientific">Rhodonia placenta</name>
    <dbReference type="NCBI Taxonomy" id="104341"/>
    <lineage>
        <taxon>Eukaryota</taxon>
        <taxon>Fungi</taxon>
        <taxon>Dikarya</taxon>
        <taxon>Basidiomycota</taxon>
        <taxon>Agaricomycotina</taxon>
        <taxon>Agaricomycetes</taxon>
        <taxon>Polyporales</taxon>
        <taxon>Adustoporiaceae</taxon>
        <taxon>Rhodonia</taxon>
    </lineage>
</organism>
<dbReference type="EMBL" id="JADOXO010000005">
    <property type="protein sequence ID" value="KAF9821178.1"/>
    <property type="molecule type" value="Genomic_DNA"/>
</dbReference>
<reference evidence="1" key="2">
    <citation type="journal article" name="Front. Microbiol.">
        <title>Degradative Capacity of Two Strains of Rhodonia placenta: From Phenotype to Genotype.</title>
        <authorList>
            <person name="Kolle M."/>
            <person name="Horta M.A.C."/>
            <person name="Nowrousian M."/>
            <person name="Ohm R.A."/>
            <person name="Benz J.P."/>
            <person name="Pilgard A."/>
        </authorList>
    </citation>
    <scope>NUCLEOTIDE SEQUENCE</scope>
    <source>
        <strain evidence="1">FPRL280</strain>
    </source>
</reference>
<proteinExistence type="predicted"/>
<name>A0A8H7PAW7_9APHY</name>
<accession>A0A8H7PAW7</accession>
<dbReference type="AlphaFoldDB" id="A0A8H7PAW7"/>
<comment type="caution">
    <text evidence="1">The sequence shown here is derived from an EMBL/GenBank/DDBJ whole genome shotgun (WGS) entry which is preliminary data.</text>
</comment>
<sequence length="260" mass="28183">MRGKWQLSLGSWRSSLGAPNMQIPERAMYTVTMNDNVFVQIEDPGAPTRAEIPQLLEAQGQSPRSFPPPPHYRNTLMTVSPPGALEQLIAQLRARWLPVRGAPTGSQKSQNAAQQVTVDGLIYSIGNDWLIRFGHVILAGGAVKGMLIEAEYLPLPALHEQTIDGSSELLIALLTSVIPITASAKMVAVTVADTIWEEVLGGIDDEDADSESDGHSTVIDDIFVSPDDLPRAQPGDWTGLNRDRRSAYLIVGALKQEGLI</sequence>
<protein>
    <recommendedName>
        <fullName evidence="3">Mediator of RNA polymerase II transcription subunit 20</fullName>
    </recommendedName>
</protein>
<evidence type="ECO:0000313" key="1">
    <source>
        <dbReference type="EMBL" id="KAF9821178.1"/>
    </source>
</evidence>